<evidence type="ECO:0000259" key="5">
    <source>
        <dbReference type="Pfam" id="PF00082"/>
    </source>
</evidence>
<keyword evidence="7" id="KW-1185">Reference proteome</keyword>
<evidence type="ECO:0000256" key="3">
    <source>
        <dbReference type="ARBA" id="ARBA00022801"/>
    </source>
</evidence>
<dbReference type="InterPro" id="IPR050131">
    <property type="entry name" value="Peptidase_S8_subtilisin-like"/>
</dbReference>
<dbReference type="InterPro" id="IPR036852">
    <property type="entry name" value="Peptidase_S8/S53_dom_sf"/>
</dbReference>
<dbReference type="Gene3D" id="3.40.50.200">
    <property type="entry name" value="Peptidase S8/S53 domain"/>
    <property type="match status" value="1"/>
</dbReference>
<comment type="caution">
    <text evidence="6">The sequence shown here is derived from an EMBL/GenBank/DDBJ whole genome shotgun (WGS) entry which is preliminary data.</text>
</comment>
<organism evidence="6 7">
    <name type="scientific">Cladonia borealis</name>
    <dbReference type="NCBI Taxonomy" id="184061"/>
    <lineage>
        <taxon>Eukaryota</taxon>
        <taxon>Fungi</taxon>
        <taxon>Dikarya</taxon>
        <taxon>Ascomycota</taxon>
        <taxon>Pezizomycotina</taxon>
        <taxon>Lecanoromycetes</taxon>
        <taxon>OSLEUM clade</taxon>
        <taxon>Lecanoromycetidae</taxon>
        <taxon>Lecanorales</taxon>
        <taxon>Lecanorineae</taxon>
        <taxon>Cladoniaceae</taxon>
        <taxon>Cladonia</taxon>
    </lineage>
</organism>
<dbReference type="PANTHER" id="PTHR43806">
    <property type="entry name" value="PEPTIDASE S8"/>
    <property type="match status" value="1"/>
</dbReference>
<dbReference type="InterPro" id="IPR000209">
    <property type="entry name" value="Peptidase_S8/S53_dom"/>
</dbReference>
<name>A0AA39QYG8_9LECA</name>
<dbReference type="SUPFAM" id="SSF52743">
    <property type="entry name" value="Subtilisin-like"/>
    <property type="match status" value="1"/>
</dbReference>
<evidence type="ECO:0000256" key="1">
    <source>
        <dbReference type="ARBA" id="ARBA00011073"/>
    </source>
</evidence>
<sequence>MRFQTFFRTARIACRIARIACRSLFVDIGKSLYSIIPRRKNPESLSLYFALQQLHIMTVVFHRLSILIVCLLDFYVRAATERYIIYPKSDVPLPARRLFTEKLNELAPQGNVYTSFWRQVVIRFWCADLNETAYEALLENPIVADIHVNKVVIDLFTQNQSMGENGTYLFRPISGMTPSNLSASEENFKYSTQYSPVAAELRALSQPLDSDSISHYPNYVYPIGRKQIYIYHVEFGINEKHDDFRDRKIEWLWTELAKEGGIKTKTDAYARGGHSTCTASKAVGNLYGASKRATLVVVKMPSFEEDSVHEVLDTVIDGIIDNRRKATSVVNISWGLKEPMQRALLTTLGKKLFTQIQRLMAMGVTIVCAAGNKALQLDDHGRPRETVDTLPAGLWNRGFPGSEKQFFVVGNSDINGARHGTSQIAVSSYKPQIYAPGVDIKCANSTALTGYTTWTGTSFSGVIADLMSTGQYDPKRPFWWQRRGGHSVVWNLVTKANNPPVSPSGNATLVNYTSSILTTTNSDTDGLDNEQLEQLDLSTD</sequence>
<dbReference type="Proteomes" id="UP001166286">
    <property type="component" value="Unassembled WGS sequence"/>
</dbReference>
<proteinExistence type="inferred from homology"/>
<accession>A0AA39QYG8</accession>
<keyword evidence="3" id="KW-0378">Hydrolase</keyword>
<protein>
    <recommendedName>
        <fullName evidence="5">Peptidase S8/S53 domain-containing protein</fullName>
    </recommendedName>
</protein>
<keyword evidence="4" id="KW-0720">Serine protease</keyword>
<dbReference type="AlphaFoldDB" id="A0AA39QYG8"/>
<comment type="similarity">
    <text evidence="1">Belongs to the peptidase S8 family.</text>
</comment>
<evidence type="ECO:0000256" key="2">
    <source>
        <dbReference type="ARBA" id="ARBA00022670"/>
    </source>
</evidence>
<evidence type="ECO:0000313" key="6">
    <source>
        <dbReference type="EMBL" id="KAK0510141.1"/>
    </source>
</evidence>
<dbReference type="GO" id="GO:0006508">
    <property type="term" value="P:proteolysis"/>
    <property type="evidence" value="ECO:0007669"/>
    <property type="project" value="UniProtKB-KW"/>
</dbReference>
<feature type="domain" description="Peptidase S8/S53" evidence="5">
    <location>
        <begin position="236"/>
        <end position="460"/>
    </location>
</feature>
<dbReference type="PANTHER" id="PTHR43806:SF11">
    <property type="entry name" value="CEREVISIN-RELATED"/>
    <property type="match status" value="1"/>
</dbReference>
<keyword evidence="2" id="KW-0645">Protease</keyword>
<evidence type="ECO:0000313" key="7">
    <source>
        <dbReference type="Proteomes" id="UP001166286"/>
    </source>
</evidence>
<dbReference type="GO" id="GO:0004252">
    <property type="term" value="F:serine-type endopeptidase activity"/>
    <property type="evidence" value="ECO:0007669"/>
    <property type="project" value="InterPro"/>
</dbReference>
<reference evidence="6" key="1">
    <citation type="submission" date="2023-03" db="EMBL/GenBank/DDBJ databases">
        <title>Complete genome of Cladonia borealis.</title>
        <authorList>
            <person name="Park H."/>
        </authorList>
    </citation>
    <scope>NUCLEOTIDE SEQUENCE</scope>
    <source>
        <strain evidence="6">ANT050790</strain>
    </source>
</reference>
<gene>
    <name evidence="6" type="ORF">JMJ35_007535</name>
</gene>
<evidence type="ECO:0000256" key="4">
    <source>
        <dbReference type="ARBA" id="ARBA00022825"/>
    </source>
</evidence>
<dbReference type="EMBL" id="JAFEKC020000017">
    <property type="protein sequence ID" value="KAK0510141.1"/>
    <property type="molecule type" value="Genomic_DNA"/>
</dbReference>
<dbReference type="Pfam" id="PF00082">
    <property type="entry name" value="Peptidase_S8"/>
    <property type="match status" value="1"/>
</dbReference>